<protein>
    <submittedName>
        <fullName evidence="1">Uncharacterized protein</fullName>
    </submittedName>
</protein>
<dbReference type="Proteomes" id="UP000800200">
    <property type="component" value="Unassembled WGS sequence"/>
</dbReference>
<reference evidence="1" key="1">
    <citation type="journal article" date="2020" name="Stud. Mycol.">
        <title>101 Dothideomycetes genomes: a test case for predicting lifestyles and emergence of pathogens.</title>
        <authorList>
            <person name="Haridas S."/>
            <person name="Albert R."/>
            <person name="Binder M."/>
            <person name="Bloem J."/>
            <person name="Labutti K."/>
            <person name="Salamov A."/>
            <person name="Andreopoulos B."/>
            <person name="Baker S."/>
            <person name="Barry K."/>
            <person name="Bills G."/>
            <person name="Bluhm B."/>
            <person name="Cannon C."/>
            <person name="Castanera R."/>
            <person name="Culley D."/>
            <person name="Daum C."/>
            <person name="Ezra D."/>
            <person name="Gonzalez J."/>
            <person name="Henrissat B."/>
            <person name="Kuo A."/>
            <person name="Liang C."/>
            <person name="Lipzen A."/>
            <person name="Lutzoni F."/>
            <person name="Magnuson J."/>
            <person name="Mondo S."/>
            <person name="Nolan M."/>
            <person name="Ohm R."/>
            <person name="Pangilinan J."/>
            <person name="Park H.-J."/>
            <person name="Ramirez L."/>
            <person name="Alfaro M."/>
            <person name="Sun H."/>
            <person name="Tritt A."/>
            <person name="Yoshinaga Y."/>
            <person name="Zwiers L.-H."/>
            <person name="Turgeon B."/>
            <person name="Goodwin S."/>
            <person name="Spatafora J."/>
            <person name="Crous P."/>
            <person name="Grigoriev I."/>
        </authorList>
    </citation>
    <scope>NUCLEOTIDE SEQUENCE</scope>
    <source>
        <strain evidence="1">CBS 207.26</strain>
    </source>
</reference>
<dbReference type="EMBL" id="ML994614">
    <property type="protein sequence ID" value="KAF2193036.1"/>
    <property type="molecule type" value="Genomic_DNA"/>
</dbReference>
<evidence type="ECO:0000313" key="1">
    <source>
        <dbReference type="EMBL" id="KAF2193036.1"/>
    </source>
</evidence>
<organism evidence="1 2">
    <name type="scientific">Zopfia rhizophila CBS 207.26</name>
    <dbReference type="NCBI Taxonomy" id="1314779"/>
    <lineage>
        <taxon>Eukaryota</taxon>
        <taxon>Fungi</taxon>
        <taxon>Dikarya</taxon>
        <taxon>Ascomycota</taxon>
        <taxon>Pezizomycotina</taxon>
        <taxon>Dothideomycetes</taxon>
        <taxon>Dothideomycetes incertae sedis</taxon>
        <taxon>Zopfiaceae</taxon>
        <taxon>Zopfia</taxon>
    </lineage>
</organism>
<evidence type="ECO:0000313" key="2">
    <source>
        <dbReference type="Proteomes" id="UP000800200"/>
    </source>
</evidence>
<name>A0A6A6ET18_9PEZI</name>
<gene>
    <name evidence="1" type="ORF">K469DRAFT_795487</name>
</gene>
<keyword evidence="2" id="KW-1185">Reference proteome</keyword>
<dbReference type="AlphaFoldDB" id="A0A6A6ET18"/>
<proteinExistence type="predicted"/>
<dbReference type="OrthoDB" id="4156902at2759"/>
<accession>A0A6A6ET18</accession>
<sequence length="126" mass="14387">MSRPPKHQIPFILRNALRKVFAPPLLLGNAMAQATFPIRDAAPDVILVRSILHICKQKTSTYYIYRYSSFCPYYSVMLSYQIATRAQALALHTEGMDCSLIEAATGISRRQIRYYVAEARKRGYNP</sequence>